<protein>
    <submittedName>
        <fullName evidence="3">Uncharacterized protein</fullName>
    </submittedName>
</protein>
<evidence type="ECO:0000256" key="2">
    <source>
        <dbReference type="SAM" id="Phobius"/>
    </source>
</evidence>
<dbReference type="EMBL" id="CP014869">
    <property type="protein sequence ID" value="AMT93274.1"/>
    <property type="molecule type" value="Genomic_DNA"/>
</dbReference>
<dbReference type="KEGG" id="bly:A2T55_05345"/>
<keyword evidence="2" id="KW-0812">Transmembrane</keyword>
<evidence type="ECO:0000256" key="1">
    <source>
        <dbReference type="SAM" id="MobiDB-lite"/>
    </source>
</evidence>
<dbReference type="Proteomes" id="UP000075950">
    <property type="component" value="Chromosome"/>
</dbReference>
<sequence>MRRVRSMRHIIMAFSAGIALATSVLSGDEDLRAGGPWVLTLIVFPACSLLCLAFILRDQRRRERADGQREHDSASSTAETGGSVSSER</sequence>
<feature type="compositionally biased region" description="Polar residues" evidence="1">
    <location>
        <begin position="74"/>
        <end position="88"/>
    </location>
</feature>
<name>A0A142NKG1_BRELN</name>
<feature type="transmembrane region" description="Helical" evidence="2">
    <location>
        <begin position="36"/>
        <end position="56"/>
    </location>
</feature>
<gene>
    <name evidence="3" type="ORF">A2T55_05345</name>
</gene>
<feature type="region of interest" description="Disordered" evidence="1">
    <location>
        <begin position="64"/>
        <end position="88"/>
    </location>
</feature>
<proteinExistence type="predicted"/>
<feature type="compositionally biased region" description="Basic and acidic residues" evidence="1">
    <location>
        <begin position="64"/>
        <end position="73"/>
    </location>
</feature>
<evidence type="ECO:0000313" key="4">
    <source>
        <dbReference type="Proteomes" id="UP000075950"/>
    </source>
</evidence>
<dbReference type="AlphaFoldDB" id="A0A142NKG1"/>
<evidence type="ECO:0000313" key="3">
    <source>
        <dbReference type="EMBL" id="AMT93274.1"/>
    </source>
</evidence>
<keyword evidence="2" id="KW-1133">Transmembrane helix</keyword>
<organism evidence="3 4">
    <name type="scientific">Brevibacterium linens</name>
    <dbReference type="NCBI Taxonomy" id="1703"/>
    <lineage>
        <taxon>Bacteria</taxon>
        <taxon>Bacillati</taxon>
        <taxon>Actinomycetota</taxon>
        <taxon>Actinomycetes</taxon>
        <taxon>Micrococcales</taxon>
        <taxon>Brevibacteriaceae</taxon>
        <taxon>Brevibacterium</taxon>
    </lineage>
</organism>
<reference evidence="4" key="1">
    <citation type="submission" date="2016-03" db="EMBL/GenBank/DDBJ databases">
        <authorList>
            <person name="Ploux O."/>
        </authorList>
    </citation>
    <scope>NUCLEOTIDE SEQUENCE [LARGE SCALE GENOMIC DNA]</scope>
    <source>
        <strain evidence="4">BS258</strain>
    </source>
</reference>
<accession>A0A142NKG1</accession>
<keyword evidence="2" id="KW-0472">Membrane</keyword>